<evidence type="ECO:0000313" key="6">
    <source>
        <dbReference type="EMBL" id="WNZ26105.1"/>
    </source>
</evidence>
<dbReference type="GO" id="GO:0032993">
    <property type="term" value="C:protein-DNA complex"/>
    <property type="evidence" value="ECO:0007669"/>
    <property type="project" value="TreeGrafter"/>
</dbReference>
<dbReference type="GO" id="GO:0003700">
    <property type="term" value="F:DNA-binding transcription factor activity"/>
    <property type="evidence" value="ECO:0007669"/>
    <property type="project" value="InterPro"/>
</dbReference>
<comment type="similarity">
    <text evidence="1">Belongs to the LysR transcriptional regulatory family.</text>
</comment>
<dbReference type="Gene3D" id="1.10.10.10">
    <property type="entry name" value="Winged helix-like DNA-binding domain superfamily/Winged helix DNA-binding domain"/>
    <property type="match status" value="1"/>
</dbReference>
<dbReference type="InterPro" id="IPR036390">
    <property type="entry name" value="WH_DNA-bd_sf"/>
</dbReference>
<reference evidence="6" key="1">
    <citation type="submission" date="2020-05" db="EMBL/GenBank/DDBJ databases">
        <authorList>
            <person name="Zhu T."/>
            <person name="Keshari N."/>
            <person name="Lu X."/>
        </authorList>
    </citation>
    <scope>NUCLEOTIDE SEQUENCE</scope>
    <source>
        <strain evidence="6">NK1-12</strain>
    </source>
</reference>
<proteinExistence type="inferred from homology"/>
<protein>
    <submittedName>
        <fullName evidence="6">LysR family transcriptional regulator</fullName>
    </submittedName>
</protein>
<keyword evidence="4" id="KW-0804">Transcription</keyword>
<dbReference type="FunFam" id="1.10.10.10:FF:000001">
    <property type="entry name" value="LysR family transcriptional regulator"/>
    <property type="match status" value="1"/>
</dbReference>
<dbReference type="SUPFAM" id="SSF46785">
    <property type="entry name" value="Winged helix' DNA-binding domain"/>
    <property type="match status" value="1"/>
</dbReference>
<accession>A0AA96WK28</accession>
<dbReference type="GO" id="GO:0003677">
    <property type="term" value="F:DNA binding"/>
    <property type="evidence" value="ECO:0007669"/>
    <property type="project" value="UniProtKB-KW"/>
</dbReference>
<dbReference type="InterPro" id="IPR036388">
    <property type="entry name" value="WH-like_DNA-bd_sf"/>
</dbReference>
<evidence type="ECO:0000256" key="3">
    <source>
        <dbReference type="ARBA" id="ARBA00023125"/>
    </source>
</evidence>
<evidence type="ECO:0000259" key="5">
    <source>
        <dbReference type="PROSITE" id="PS50931"/>
    </source>
</evidence>
<dbReference type="RefSeq" id="WP_420717298.1">
    <property type="nucleotide sequence ID" value="NZ_CP053586.1"/>
</dbReference>
<dbReference type="PANTHER" id="PTHR30346:SF0">
    <property type="entry name" value="HCA OPERON TRANSCRIPTIONAL ACTIVATOR HCAR"/>
    <property type="match status" value="1"/>
</dbReference>
<evidence type="ECO:0000256" key="1">
    <source>
        <dbReference type="ARBA" id="ARBA00009437"/>
    </source>
</evidence>
<dbReference type="Pfam" id="PF00126">
    <property type="entry name" value="HTH_1"/>
    <property type="match status" value="1"/>
</dbReference>
<name>A0AA96WK28_9CYAN</name>
<feature type="domain" description="HTH lysR-type" evidence="5">
    <location>
        <begin position="20"/>
        <end position="78"/>
    </location>
</feature>
<keyword evidence="2" id="KW-0805">Transcription regulation</keyword>
<dbReference type="InterPro" id="IPR000847">
    <property type="entry name" value="LysR_HTH_N"/>
</dbReference>
<dbReference type="PANTHER" id="PTHR30346">
    <property type="entry name" value="TRANSCRIPTIONAL DUAL REGULATOR HCAR-RELATED"/>
    <property type="match status" value="1"/>
</dbReference>
<organism evidence="6">
    <name type="scientific">Leptolyngbya sp. NK1-12</name>
    <dbReference type="NCBI Taxonomy" id="2547451"/>
    <lineage>
        <taxon>Bacteria</taxon>
        <taxon>Bacillati</taxon>
        <taxon>Cyanobacteriota</taxon>
        <taxon>Cyanophyceae</taxon>
        <taxon>Leptolyngbyales</taxon>
        <taxon>Leptolyngbyaceae</taxon>
        <taxon>Leptolyngbya group</taxon>
        <taxon>Leptolyngbya</taxon>
    </lineage>
</organism>
<gene>
    <name evidence="6" type="ORF">HJG54_26940</name>
</gene>
<dbReference type="AlphaFoldDB" id="A0AA96WK28"/>
<keyword evidence="3" id="KW-0238">DNA-binding</keyword>
<dbReference type="EMBL" id="CP053586">
    <property type="protein sequence ID" value="WNZ26105.1"/>
    <property type="molecule type" value="Genomic_DNA"/>
</dbReference>
<dbReference type="PRINTS" id="PR00039">
    <property type="entry name" value="HTHLYSR"/>
</dbReference>
<sequence>MFPFRQSFSGSCPHPNWDDLDFRHLKFAVAVAEQQSFVKAADHLQIDQGFLSRQIRLLEKRLGFELFDRRRRSPLTLTEAGKVFIKEACFILAHTQHAIESANKSIEAKKVV</sequence>
<evidence type="ECO:0000256" key="4">
    <source>
        <dbReference type="ARBA" id="ARBA00023163"/>
    </source>
</evidence>
<evidence type="ECO:0000256" key="2">
    <source>
        <dbReference type="ARBA" id="ARBA00023015"/>
    </source>
</evidence>
<dbReference type="PROSITE" id="PS50931">
    <property type="entry name" value="HTH_LYSR"/>
    <property type="match status" value="1"/>
</dbReference>